<name>A0A5S4F4E0_9ACTN</name>
<evidence type="ECO:0000313" key="3">
    <source>
        <dbReference type="Proteomes" id="UP000309128"/>
    </source>
</evidence>
<dbReference type="AlphaFoldDB" id="A0A5S4F4E0"/>
<organism evidence="2 3">
    <name type="scientific">Nonomuraea turkmeniaca</name>
    <dbReference type="NCBI Taxonomy" id="103838"/>
    <lineage>
        <taxon>Bacteria</taxon>
        <taxon>Bacillati</taxon>
        <taxon>Actinomycetota</taxon>
        <taxon>Actinomycetes</taxon>
        <taxon>Streptosporangiales</taxon>
        <taxon>Streptosporangiaceae</taxon>
        <taxon>Nonomuraea</taxon>
    </lineage>
</organism>
<accession>A0A5S4F4E0</accession>
<evidence type="ECO:0000256" key="1">
    <source>
        <dbReference type="SAM" id="MobiDB-lite"/>
    </source>
</evidence>
<keyword evidence="3" id="KW-1185">Reference proteome</keyword>
<proteinExistence type="predicted"/>
<evidence type="ECO:0000313" key="2">
    <source>
        <dbReference type="EMBL" id="TMR11010.1"/>
    </source>
</evidence>
<feature type="compositionally biased region" description="Gly residues" evidence="1">
    <location>
        <begin position="15"/>
        <end position="25"/>
    </location>
</feature>
<gene>
    <name evidence="2" type="ORF">ETD86_37170</name>
</gene>
<dbReference type="EMBL" id="VCKY01000169">
    <property type="protein sequence ID" value="TMR11010.1"/>
    <property type="molecule type" value="Genomic_DNA"/>
</dbReference>
<dbReference type="OrthoDB" id="9970932at2"/>
<dbReference type="RefSeq" id="WP_138671327.1">
    <property type="nucleotide sequence ID" value="NZ_VCKY01000169.1"/>
</dbReference>
<feature type="region of interest" description="Disordered" evidence="1">
    <location>
        <begin position="1"/>
        <end position="52"/>
    </location>
</feature>
<feature type="non-terminal residue" evidence="2">
    <location>
        <position position="185"/>
    </location>
</feature>
<protein>
    <submittedName>
        <fullName evidence="2">Uncharacterized protein</fullName>
    </submittedName>
</protein>
<reference evidence="2 3" key="1">
    <citation type="submission" date="2019-05" db="EMBL/GenBank/DDBJ databases">
        <title>Draft genome sequence of Nonomuraea turkmeniaca DSM 43926.</title>
        <authorList>
            <person name="Saricaoglu S."/>
            <person name="Isik K."/>
        </authorList>
    </citation>
    <scope>NUCLEOTIDE SEQUENCE [LARGE SCALE GENOMIC DNA]</scope>
    <source>
        <strain evidence="2 3">DSM 43926</strain>
    </source>
</reference>
<sequence>MCSTDDDSIPVGDSVGSGVGVGSSLGGSDARGSRPSQDSEQVPVPPFEVNETRPVPASFGSITVTQIFVDPPVLIDPLAGKTSKPCAAVATQDTEALRALSPILAAPSISRGQETPSRAPAGAGLRRVAVGTAAGLVLGREAAGCPLGVGLADGSALRVGVGEGVRSSCSGTASGVGLSSAGRVG</sequence>
<comment type="caution">
    <text evidence="2">The sequence shown here is derived from an EMBL/GenBank/DDBJ whole genome shotgun (WGS) entry which is preliminary data.</text>
</comment>
<dbReference type="Proteomes" id="UP000309128">
    <property type="component" value="Unassembled WGS sequence"/>
</dbReference>